<dbReference type="STRING" id="1764295.A0A5B8MPH6"/>
<keyword evidence="3" id="KW-1185">Reference proteome</keyword>
<evidence type="ECO:0000313" key="3">
    <source>
        <dbReference type="Proteomes" id="UP000316726"/>
    </source>
</evidence>
<dbReference type="Pfam" id="PF04627">
    <property type="entry name" value="ATP-synt_Eps"/>
    <property type="match status" value="1"/>
</dbReference>
<dbReference type="InterPro" id="IPR036742">
    <property type="entry name" value="ATP_synth_F1_esu_sf_mt"/>
</dbReference>
<protein>
    <submittedName>
        <fullName evidence="2">Subunit epsilon of mitochondrial F1 F0 ATP synthase</fullName>
    </submittedName>
</protein>
<dbReference type="InterPro" id="IPR006721">
    <property type="entry name" value="ATP_synth_F1_esu_mt"/>
</dbReference>
<sequence length="74" mass="8183">MSSAAASAYWRVAGMSYLKYANLCADMVRAALKEPMKSNALKRETIFYRGTRWTEGKPGESVLTDFTEAVAGKK</sequence>
<name>A0A5B8MPH6_9CHLO</name>
<dbReference type="GO" id="GO:0045259">
    <property type="term" value="C:proton-transporting ATP synthase complex"/>
    <property type="evidence" value="ECO:0007669"/>
    <property type="project" value="InterPro"/>
</dbReference>
<dbReference type="CDD" id="cd12153">
    <property type="entry name" value="F1-ATPase_epsilon"/>
    <property type="match status" value="1"/>
</dbReference>
<dbReference type="PANTHER" id="PTHR12448:SF0">
    <property type="entry name" value="ATP SYNTHASE SUBUNIT EPSILON, MITOCHONDRIAL"/>
    <property type="match status" value="1"/>
</dbReference>
<proteinExistence type="inferred from homology"/>
<evidence type="ECO:0000313" key="2">
    <source>
        <dbReference type="EMBL" id="QDZ22231.1"/>
    </source>
</evidence>
<dbReference type="GO" id="GO:0005743">
    <property type="term" value="C:mitochondrial inner membrane"/>
    <property type="evidence" value="ECO:0007669"/>
    <property type="project" value="InterPro"/>
</dbReference>
<dbReference type="PANTHER" id="PTHR12448">
    <property type="entry name" value="ATP SYNTHASE EPSILON CHAIN, MITOCHONDRIAL"/>
    <property type="match status" value="1"/>
</dbReference>
<dbReference type="SUPFAM" id="SSF48690">
    <property type="entry name" value="Epsilon subunit of mitochondrial F1F0-ATP synthase"/>
    <property type="match status" value="1"/>
</dbReference>
<dbReference type="GO" id="GO:0046933">
    <property type="term" value="F:proton-transporting ATP synthase activity, rotational mechanism"/>
    <property type="evidence" value="ECO:0007669"/>
    <property type="project" value="InterPro"/>
</dbReference>
<dbReference type="OrthoDB" id="269124at2759"/>
<dbReference type="GO" id="GO:0042776">
    <property type="term" value="P:proton motive force-driven mitochondrial ATP synthesis"/>
    <property type="evidence" value="ECO:0007669"/>
    <property type="project" value="TreeGrafter"/>
</dbReference>
<gene>
    <name evidence="2" type="ORF">A3770_07p47490</name>
</gene>
<dbReference type="Proteomes" id="UP000316726">
    <property type="component" value="Chromosome 7"/>
</dbReference>
<dbReference type="Gene3D" id="1.10.1620.20">
    <property type="entry name" value="ATP synthase, F1 complex, epsilon subunit superfamily, mitochondrial"/>
    <property type="match status" value="1"/>
</dbReference>
<organism evidence="2 3">
    <name type="scientific">Chloropicon primus</name>
    <dbReference type="NCBI Taxonomy" id="1764295"/>
    <lineage>
        <taxon>Eukaryota</taxon>
        <taxon>Viridiplantae</taxon>
        <taxon>Chlorophyta</taxon>
        <taxon>Chloropicophyceae</taxon>
        <taxon>Chloropicales</taxon>
        <taxon>Chloropicaceae</taxon>
        <taxon>Chloropicon</taxon>
    </lineage>
</organism>
<dbReference type="EMBL" id="CP031040">
    <property type="protein sequence ID" value="QDZ22231.1"/>
    <property type="molecule type" value="Genomic_DNA"/>
</dbReference>
<accession>A0A5B8MPH6</accession>
<dbReference type="AlphaFoldDB" id="A0A5B8MPH6"/>
<comment type="similarity">
    <text evidence="1">Belongs to the eukaryotic ATPase epsilon family.</text>
</comment>
<evidence type="ECO:0000256" key="1">
    <source>
        <dbReference type="ARBA" id="ARBA00009502"/>
    </source>
</evidence>
<reference evidence="2 3" key="1">
    <citation type="submission" date="2018-07" db="EMBL/GenBank/DDBJ databases">
        <title>The complete nuclear genome of the prasinophyte Chloropicon primus (CCMP1205).</title>
        <authorList>
            <person name="Pombert J.-F."/>
            <person name="Otis C."/>
            <person name="Turmel M."/>
            <person name="Lemieux C."/>
        </authorList>
    </citation>
    <scope>NUCLEOTIDE SEQUENCE [LARGE SCALE GENOMIC DNA]</scope>
    <source>
        <strain evidence="2 3">CCMP1205</strain>
    </source>
</reference>